<evidence type="ECO:0000256" key="1">
    <source>
        <dbReference type="ARBA" id="ARBA00004651"/>
    </source>
</evidence>
<proteinExistence type="predicted"/>
<keyword evidence="3" id="KW-1003">Cell membrane</keyword>
<gene>
    <name evidence="9" type="ORF">ANACAC_00580</name>
</gene>
<feature type="transmembrane region" description="Helical" evidence="8">
    <location>
        <begin position="356"/>
        <end position="376"/>
    </location>
</feature>
<feature type="transmembrane region" description="Helical" evidence="8">
    <location>
        <begin position="125"/>
        <end position="146"/>
    </location>
</feature>
<reference evidence="9" key="1">
    <citation type="submission" date="2007-11" db="EMBL/GenBank/DDBJ databases">
        <authorList>
            <person name="Fulton L."/>
            <person name="Clifton S."/>
            <person name="Fulton B."/>
            <person name="Xu J."/>
            <person name="Minx P."/>
            <person name="Pepin K.H."/>
            <person name="Johnson M."/>
            <person name="Thiruvilangam P."/>
            <person name="Bhonagiri V."/>
            <person name="Nash W.E."/>
            <person name="Mardis E.R."/>
            <person name="Wilson R.K."/>
        </authorList>
    </citation>
    <scope>NUCLEOTIDE SEQUENCE [LARGE SCALE GENOMIC DNA]</scope>
    <source>
        <strain evidence="9">DSM 14662</strain>
    </source>
</reference>
<keyword evidence="4 8" id="KW-0812">Transmembrane</keyword>
<comment type="subcellular location">
    <subcellularLocation>
        <location evidence="1">Cell membrane</location>
        <topology evidence="1">Multi-pass membrane protein</topology>
    </subcellularLocation>
</comment>
<sequence length="458" mass="49770">MKKIKPVHIILFGFLFVILIGSVLLTLPISSKSGEATPYINALFTSTTSVCVTGLVVETTMTYWSTFGQLVILVLIQLGGLGVITFTTGMFLFLKKKLTMKNRMLIQESFSLNTMSGLIELVRKILKGTFIIEGIGAALFATQFIPEFGVRYGIWASVFNSVSAFCNAGIDIIQTDSLRSYITNPAVNFTVMGLIVLGGLGFIVWRDLLRVFRGLIHREFPLKRAFGKLKLHSKIVLSTTVILIFIGTVFIFIFEFANTKTIGNLSLGNKLMASMFQSVTVRTAGFETVPQAALTEGSSLISMILMFIGGSPVGTAGGVKTVTFVVLVYCVLVTVKQEGAIHIFKRTIPMTVIPKALTIICVNLIVLLSSILVVLVSDSASFMDTCYECVSALGTVGLSKGLTPDLSVIGRLAIIITMYLGRVGPVSLAVGFAVRRKKESIGNISGRRYNFRIKALFT</sequence>
<dbReference type="InterPro" id="IPR003445">
    <property type="entry name" value="Cat_transpt"/>
</dbReference>
<dbReference type="STRING" id="411490.ANACAC_00580"/>
<reference evidence="9" key="2">
    <citation type="submission" date="2013-11" db="EMBL/GenBank/DDBJ databases">
        <title>Draft genome sequence of Anaerostipes caccae (DSM 14662).</title>
        <authorList>
            <person name="Sudarsanam P."/>
            <person name="Ley R."/>
            <person name="Guruge J."/>
            <person name="Turnbaugh P.J."/>
            <person name="Mahowald M."/>
            <person name="Liep D."/>
            <person name="Gordon J."/>
        </authorList>
    </citation>
    <scope>NUCLEOTIDE SEQUENCE</scope>
    <source>
        <strain evidence="9">DSM 14662</strain>
    </source>
</reference>
<dbReference type="PANTHER" id="PTHR32024:SF1">
    <property type="entry name" value="KTR SYSTEM POTASSIUM UPTAKE PROTEIN B"/>
    <property type="match status" value="1"/>
</dbReference>
<dbReference type="Pfam" id="PF02386">
    <property type="entry name" value="TrkH"/>
    <property type="match status" value="1"/>
</dbReference>
<dbReference type="EMBL" id="ABAX03000005">
    <property type="protein sequence ID" value="EDR98530.1"/>
    <property type="molecule type" value="Genomic_DNA"/>
</dbReference>
<dbReference type="RefSeq" id="WP_006566088.1">
    <property type="nucleotide sequence ID" value="NZ_DS499731.1"/>
</dbReference>
<evidence type="ECO:0000313" key="10">
    <source>
        <dbReference type="Proteomes" id="UP000004935"/>
    </source>
</evidence>
<keyword evidence="10" id="KW-1185">Reference proteome</keyword>
<dbReference type="GO" id="GO:0008324">
    <property type="term" value="F:monoatomic cation transmembrane transporter activity"/>
    <property type="evidence" value="ECO:0007669"/>
    <property type="project" value="InterPro"/>
</dbReference>
<dbReference type="GO" id="GO:0030001">
    <property type="term" value="P:metal ion transport"/>
    <property type="evidence" value="ECO:0007669"/>
    <property type="project" value="UniProtKB-ARBA"/>
</dbReference>
<feature type="transmembrane region" description="Helical" evidence="8">
    <location>
        <begin position="185"/>
        <end position="205"/>
    </location>
</feature>
<keyword evidence="2" id="KW-0813">Transport</keyword>
<evidence type="ECO:0000256" key="3">
    <source>
        <dbReference type="ARBA" id="ARBA00022475"/>
    </source>
</evidence>
<evidence type="ECO:0000256" key="4">
    <source>
        <dbReference type="ARBA" id="ARBA00022692"/>
    </source>
</evidence>
<evidence type="ECO:0000256" key="7">
    <source>
        <dbReference type="ARBA" id="ARBA00023136"/>
    </source>
</evidence>
<evidence type="ECO:0000256" key="8">
    <source>
        <dbReference type="SAM" id="Phobius"/>
    </source>
</evidence>
<dbReference type="eggNOG" id="COG0168">
    <property type="taxonomic scope" value="Bacteria"/>
</dbReference>
<keyword evidence="6" id="KW-0406">Ion transport</keyword>
<dbReference type="AlphaFoldDB" id="B0MAK5"/>
<feature type="transmembrane region" description="Helical" evidence="8">
    <location>
        <begin position="70"/>
        <end position="94"/>
    </location>
</feature>
<feature type="transmembrane region" description="Helical" evidence="8">
    <location>
        <begin position="408"/>
        <end position="434"/>
    </location>
</feature>
<feature type="transmembrane region" description="Helical" evidence="8">
    <location>
        <begin position="316"/>
        <end position="335"/>
    </location>
</feature>
<evidence type="ECO:0000256" key="5">
    <source>
        <dbReference type="ARBA" id="ARBA00022989"/>
    </source>
</evidence>
<accession>B0MAK5</accession>
<evidence type="ECO:0000256" key="6">
    <source>
        <dbReference type="ARBA" id="ARBA00023065"/>
    </source>
</evidence>
<name>B0MAK5_ANACD</name>
<dbReference type="HOGENOM" id="CLU_026429_0_1_9"/>
<keyword evidence="5 8" id="KW-1133">Transmembrane helix</keyword>
<protein>
    <submittedName>
        <fullName evidence="9">Potassium uptake protein, TrkH family</fullName>
    </submittedName>
</protein>
<evidence type="ECO:0000256" key="2">
    <source>
        <dbReference type="ARBA" id="ARBA00022448"/>
    </source>
</evidence>
<feature type="transmembrane region" description="Helical" evidence="8">
    <location>
        <begin position="6"/>
        <end position="27"/>
    </location>
</feature>
<evidence type="ECO:0000313" key="9">
    <source>
        <dbReference type="EMBL" id="EDR98530.1"/>
    </source>
</evidence>
<dbReference type="PANTHER" id="PTHR32024">
    <property type="entry name" value="TRK SYSTEM POTASSIUM UPTAKE PROTEIN TRKG-RELATED"/>
    <property type="match status" value="1"/>
</dbReference>
<keyword evidence="7 8" id="KW-0472">Membrane</keyword>
<organism evidence="9 10">
    <name type="scientific">Anaerostipes caccae (strain DSM 14662 / CCUG 47493 / JCM 13470 / NCIMB 13811 / L1-92)</name>
    <dbReference type="NCBI Taxonomy" id="411490"/>
    <lineage>
        <taxon>Bacteria</taxon>
        <taxon>Bacillati</taxon>
        <taxon>Bacillota</taxon>
        <taxon>Clostridia</taxon>
        <taxon>Lachnospirales</taxon>
        <taxon>Lachnospiraceae</taxon>
        <taxon>Anaerostipes</taxon>
    </lineage>
</organism>
<dbReference type="GO" id="GO:0005886">
    <property type="term" value="C:plasma membrane"/>
    <property type="evidence" value="ECO:0007669"/>
    <property type="project" value="UniProtKB-SubCell"/>
</dbReference>
<dbReference type="Proteomes" id="UP000004935">
    <property type="component" value="Unassembled WGS sequence"/>
</dbReference>
<feature type="transmembrane region" description="Helical" evidence="8">
    <location>
        <begin position="235"/>
        <end position="257"/>
    </location>
</feature>
<comment type="caution">
    <text evidence="9">The sequence shown here is derived from an EMBL/GenBank/DDBJ whole genome shotgun (WGS) entry which is preliminary data.</text>
</comment>